<dbReference type="InterPro" id="IPR050291">
    <property type="entry name" value="CDF_Transporter"/>
</dbReference>
<comment type="caution">
    <text evidence="10">The sequence shown here is derived from an EMBL/GenBank/DDBJ whole genome shotgun (WGS) entry which is preliminary data.</text>
</comment>
<comment type="similarity">
    <text evidence="2">Belongs to the cation diffusion facilitator (CDF) transporter (TC 2.A.4) family.</text>
</comment>
<keyword evidence="11" id="KW-1185">Reference proteome</keyword>
<feature type="transmembrane region" description="Helical" evidence="7">
    <location>
        <begin position="158"/>
        <end position="176"/>
    </location>
</feature>
<dbReference type="InterPro" id="IPR036837">
    <property type="entry name" value="Cation_efflux_CTD_sf"/>
</dbReference>
<evidence type="ECO:0000256" key="2">
    <source>
        <dbReference type="ARBA" id="ARBA00008114"/>
    </source>
</evidence>
<reference evidence="11" key="1">
    <citation type="journal article" date="2019" name="Int. J. Syst. Evol. Microbiol.">
        <title>The Global Catalogue of Microorganisms (GCM) 10K type strain sequencing project: providing services to taxonomists for standard genome sequencing and annotation.</title>
        <authorList>
            <consortium name="The Broad Institute Genomics Platform"/>
            <consortium name="The Broad Institute Genome Sequencing Center for Infectious Disease"/>
            <person name="Wu L."/>
            <person name="Ma J."/>
        </authorList>
    </citation>
    <scope>NUCLEOTIDE SEQUENCE [LARGE SCALE GENOMIC DNA]</scope>
    <source>
        <strain evidence="11">CCUG 59778</strain>
    </source>
</reference>
<comment type="subcellular location">
    <subcellularLocation>
        <location evidence="1">Membrane</location>
        <topology evidence="1">Multi-pass membrane protein</topology>
    </subcellularLocation>
</comment>
<evidence type="ECO:0000259" key="9">
    <source>
        <dbReference type="Pfam" id="PF16916"/>
    </source>
</evidence>
<dbReference type="PANTHER" id="PTHR43840">
    <property type="entry name" value="MITOCHONDRIAL METAL TRANSPORTER 1-RELATED"/>
    <property type="match status" value="1"/>
</dbReference>
<evidence type="ECO:0000256" key="3">
    <source>
        <dbReference type="ARBA" id="ARBA00022448"/>
    </source>
</evidence>
<accession>A0ABV8X8F0</accession>
<dbReference type="InterPro" id="IPR027469">
    <property type="entry name" value="Cation_efflux_TMD_sf"/>
</dbReference>
<protein>
    <submittedName>
        <fullName evidence="10">Cation diffusion facilitator family transporter</fullName>
    </submittedName>
</protein>
<evidence type="ECO:0000256" key="7">
    <source>
        <dbReference type="SAM" id="Phobius"/>
    </source>
</evidence>
<sequence>MELYSNLKEGEKGAWLSIITYLLLSAVKLSVGIIGSSEALKADGLNNTTDIIASVAVLIGLRISQKPPDQNHHYGHLRAETIASLIASFVMAVVGIQVLINAVQNIGEGRTVEPSILTGVVAAGSALVMYVVYRYNLRLAKRIKSSAVRAAAFDNRSDALVSFGTAIGITGAIFGFPIIDSITALLIGVLIIYTAAGIFKEAVYTLSDGFSIDEVETLSHLVQNVEGVILLKDIKGRTHGNMVFIDLTVTVDPALNVFQSHRITEEIERKISKAKPFSTVLVHIEPHL</sequence>
<dbReference type="Pfam" id="PF01545">
    <property type="entry name" value="Cation_efflux"/>
    <property type="match status" value="1"/>
</dbReference>
<dbReference type="InterPro" id="IPR058533">
    <property type="entry name" value="Cation_efflux_TM"/>
</dbReference>
<dbReference type="SUPFAM" id="SSF160240">
    <property type="entry name" value="Cation efflux protein cytoplasmic domain-like"/>
    <property type="match status" value="1"/>
</dbReference>
<gene>
    <name evidence="10" type="ORF">ACFOZY_14190</name>
</gene>
<evidence type="ECO:0000259" key="8">
    <source>
        <dbReference type="Pfam" id="PF01545"/>
    </source>
</evidence>
<evidence type="ECO:0000256" key="4">
    <source>
        <dbReference type="ARBA" id="ARBA00022692"/>
    </source>
</evidence>
<keyword evidence="6 7" id="KW-0472">Membrane</keyword>
<dbReference type="PANTHER" id="PTHR43840:SF50">
    <property type="entry name" value="MANGANESE EFFLUX SYSTEM PROTEIN MNES"/>
    <property type="match status" value="1"/>
</dbReference>
<dbReference type="Gene3D" id="3.30.70.1350">
    <property type="entry name" value="Cation efflux protein, cytoplasmic domain"/>
    <property type="match status" value="1"/>
</dbReference>
<dbReference type="InterPro" id="IPR002524">
    <property type="entry name" value="Cation_efflux"/>
</dbReference>
<dbReference type="NCBIfam" id="TIGR01297">
    <property type="entry name" value="CDF"/>
    <property type="match status" value="1"/>
</dbReference>
<feature type="transmembrane region" description="Helical" evidence="7">
    <location>
        <begin position="82"/>
        <end position="103"/>
    </location>
</feature>
<feature type="domain" description="Cation efflux protein transmembrane" evidence="8">
    <location>
        <begin position="15"/>
        <end position="206"/>
    </location>
</feature>
<feature type="transmembrane region" description="Helical" evidence="7">
    <location>
        <begin position="12"/>
        <end position="33"/>
    </location>
</feature>
<dbReference type="RefSeq" id="WP_378156663.1">
    <property type="nucleotide sequence ID" value="NZ_JBHSEC010000020.1"/>
</dbReference>
<keyword evidence="3" id="KW-0813">Transport</keyword>
<feature type="domain" description="Cation efflux protein cytoplasmic" evidence="9">
    <location>
        <begin position="213"/>
        <end position="287"/>
    </location>
</feature>
<dbReference type="Gene3D" id="1.20.1510.10">
    <property type="entry name" value="Cation efflux protein transmembrane domain"/>
    <property type="match status" value="1"/>
</dbReference>
<feature type="transmembrane region" description="Helical" evidence="7">
    <location>
        <begin position="182"/>
        <end position="199"/>
    </location>
</feature>
<feature type="transmembrane region" description="Helical" evidence="7">
    <location>
        <begin position="115"/>
        <end position="137"/>
    </location>
</feature>
<evidence type="ECO:0000256" key="1">
    <source>
        <dbReference type="ARBA" id="ARBA00004141"/>
    </source>
</evidence>
<dbReference type="InterPro" id="IPR027470">
    <property type="entry name" value="Cation_efflux_CTD"/>
</dbReference>
<dbReference type="Proteomes" id="UP001595817">
    <property type="component" value="Unassembled WGS sequence"/>
</dbReference>
<evidence type="ECO:0000313" key="10">
    <source>
        <dbReference type="EMBL" id="MFC4411573.1"/>
    </source>
</evidence>
<dbReference type="SUPFAM" id="SSF161111">
    <property type="entry name" value="Cation efflux protein transmembrane domain-like"/>
    <property type="match status" value="1"/>
</dbReference>
<dbReference type="EMBL" id="JBHSEC010000020">
    <property type="protein sequence ID" value="MFC4411573.1"/>
    <property type="molecule type" value="Genomic_DNA"/>
</dbReference>
<keyword evidence="4 7" id="KW-0812">Transmembrane</keyword>
<evidence type="ECO:0000313" key="11">
    <source>
        <dbReference type="Proteomes" id="UP001595817"/>
    </source>
</evidence>
<name>A0ABV8X8F0_9LACT</name>
<organism evidence="10 11">
    <name type="scientific">Chungangia koreensis</name>
    <dbReference type="NCBI Taxonomy" id="752657"/>
    <lineage>
        <taxon>Bacteria</taxon>
        <taxon>Bacillati</taxon>
        <taxon>Bacillota</taxon>
        <taxon>Bacilli</taxon>
        <taxon>Lactobacillales</taxon>
        <taxon>Chungangia</taxon>
    </lineage>
</organism>
<evidence type="ECO:0000256" key="5">
    <source>
        <dbReference type="ARBA" id="ARBA00022989"/>
    </source>
</evidence>
<proteinExistence type="inferred from homology"/>
<dbReference type="Pfam" id="PF16916">
    <property type="entry name" value="ZT_dimer"/>
    <property type="match status" value="1"/>
</dbReference>
<evidence type="ECO:0000256" key="6">
    <source>
        <dbReference type="ARBA" id="ARBA00023136"/>
    </source>
</evidence>
<keyword evidence="5 7" id="KW-1133">Transmembrane helix</keyword>